<name>A0A434AYW9_9BACT</name>
<comment type="caution">
    <text evidence="6">The sequence shown here is derived from an EMBL/GenBank/DDBJ whole genome shotgun (WGS) entry which is preliminary data.</text>
</comment>
<dbReference type="PANTHER" id="PTHR42747">
    <property type="entry name" value="NITRONATE MONOOXYGENASE-RELATED"/>
    <property type="match status" value="1"/>
</dbReference>
<keyword evidence="7" id="KW-1185">Reference proteome</keyword>
<gene>
    <name evidence="6" type="ORF">DLK05_00230</name>
</gene>
<organism evidence="6 7">
    <name type="scientific">Ancylomarina longa</name>
    <dbReference type="NCBI Taxonomy" id="2487017"/>
    <lineage>
        <taxon>Bacteria</taxon>
        <taxon>Pseudomonadati</taxon>
        <taxon>Bacteroidota</taxon>
        <taxon>Bacteroidia</taxon>
        <taxon>Marinilabiliales</taxon>
        <taxon>Marinifilaceae</taxon>
        <taxon>Ancylomarina</taxon>
    </lineage>
</organism>
<reference evidence="6 7" key="1">
    <citation type="submission" date="2018-11" db="EMBL/GenBank/DDBJ databases">
        <title>Parancylomarina longa gen. nov., sp. nov., isolated from sediments of southern Okinawa.</title>
        <authorList>
            <person name="Fu T."/>
        </authorList>
    </citation>
    <scope>NUCLEOTIDE SEQUENCE [LARGE SCALE GENOMIC DNA]</scope>
    <source>
        <strain evidence="6 7">T3-2 S1-C</strain>
    </source>
</reference>
<dbReference type="InterPro" id="IPR004136">
    <property type="entry name" value="NMO"/>
</dbReference>
<evidence type="ECO:0000256" key="2">
    <source>
        <dbReference type="ARBA" id="ARBA00022630"/>
    </source>
</evidence>
<keyword evidence="5 6" id="KW-0503">Monooxygenase</keyword>
<evidence type="ECO:0000256" key="1">
    <source>
        <dbReference type="ARBA" id="ARBA00009881"/>
    </source>
</evidence>
<evidence type="ECO:0000313" key="7">
    <source>
        <dbReference type="Proteomes" id="UP000282985"/>
    </source>
</evidence>
<proteinExistence type="inferred from homology"/>
<dbReference type="GO" id="GO:0018580">
    <property type="term" value="F:nitronate monooxygenase activity"/>
    <property type="evidence" value="ECO:0007669"/>
    <property type="project" value="InterPro"/>
</dbReference>
<dbReference type="Proteomes" id="UP000282985">
    <property type="component" value="Unassembled WGS sequence"/>
</dbReference>
<evidence type="ECO:0000256" key="5">
    <source>
        <dbReference type="ARBA" id="ARBA00023033"/>
    </source>
</evidence>
<evidence type="ECO:0000256" key="3">
    <source>
        <dbReference type="ARBA" id="ARBA00022643"/>
    </source>
</evidence>
<dbReference type="CDD" id="cd04730">
    <property type="entry name" value="NPD_like"/>
    <property type="match status" value="1"/>
</dbReference>
<dbReference type="Pfam" id="PF03060">
    <property type="entry name" value="NMO"/>
    <property type="match status" value="1"/>
</dbReference>
<protein>
    <submittedName>
        <fullName evidence="6">Nitronate monooxygenase</fullName>
    </submittedName>
</protein>
<evidence type="ECO:0000313" key="6">
    <source>
        <dbReference type="EMBL" id="RUT79819.1"/>
    </source>
</evidence>
<keyword evidence="2" id="KW-0285">Flavoprotein</keyword>
<dbReference type="PANTHER" id="PTHR42747:SF4">
    <property type="entry name" value="BLR1330 PROTEIN"/>
    <property type="match status" value="1"/>
</dbReference>
<evidence type="ECO:0000256" key="4">
    <source>
        <dbReference type="ARBA" id="ARBA00023002"/>
    </source>
</evidence>
<keyword evidence="3" id="KW-0288">FMN</keyword>
<dbReference type="Gene3D" id="3.20.20.70">
    <property type="entry name" value="Aldolase class I"/>
    <property type="match status" value="1"/>
</dbReference>
<dbReference type="EMBL" id="RJJX01000001">
    <property type="protein sequence ID" value="RUT79819.1"/>
    <property type="molecule type" value="Genomic_DNA"/>
</dbReference>
<dbReference type="AlphaFoldDB" id="A0A434AYW9"/>
<keyword evidence="4" id="KW-0560">Oxidoreductase</keyword>
<comment type="similarity">
    <text evidence="1">Belongs to the nitronate monooxygenase family. NMO class I subfamily.</text>
</comment>
<accession>A0A434AYW9</accession>
<dbReference type="SUPFAM" id="SSF51412">
    <property type="entry name" value="Inosine monophosphate dehydrogenase (IMPDH)"/>
    <property type="match status" value="1"/>
</dbReference>
<sequence length="314" mass="34406">MRDRSSLAEILNIEHPILLAPMFLISNTKMTIAALESGCTAAFPALNYRTTKELKAAITEIRKSSSKPFGVNLIVNRSNPKYKSQLKTLLELDIDYIITSLGNPKEVIEACKLKGIKVFCDVVDLSYAKKVEKLGADAIIAVNAMAGGHCGNLLAKELITQLKKNTNLPIISAGGITSSEDIKQVMEWGAAGVSVGTIFIATDESKVSYAYKKAMLHFGANDIVKTTKLTGSALTVINTAYVREIGTKANLWEWLVNHSSFFKKFAKMVLAWQGMQKVRKSAFQASYNNVWCAGPGIESVKNIRSVKEVIRDLI</sequence>
<dbReference type="OrthoDB" id="9778912at2"/>
<dbReference type="RefSeq" id="WP_127341958.1">
    <property type="nucleotide sequence ID" value="NZ_RJJX01000001.1"/>
</dbReference>
<dbReference type="InterPro" id="IPR013785">
    <property type="entry name" value="Aldolase_TIM"/>
</dbReference>